<keyword evidence="4" id="KW-1185">Reference proteome</keyword>
<evidence type="ECO:0000259" key="2">
    <source>
        <dbReference type="Pfam" id="PF18721"/>
    </source>
</evidence>
<reference evidence="3" key="1">
    <citation type="submission" date="2023-03" db="EMBL/GenBank/DDBJ databases">
        <title>Massive genome expansion in bonnet fungi (Mycena s.s.) driven by repeated elements and novel gene families across ecological guilds.</title>
        <authorList>
            <consortium name="Lawrence Berkeley National Laboratory"/>
            <person name="Harder C.B."/>
            <person name="Miyauchi S."/>
            <person name="Viragh M."/>
            <person name="Kuo A."/>
            <person name="Thoen E."/>
            <person name="Andreopoulos B."/>
            <person name="Lu D."/>
            <person name="Skrede I."/>
            <person name="Drula E."/>
            <person name="Henrissat B."/>
            <person name="Morin E."/>
            <person name="Kohler A."/>
            <person name="Barry K."/>
            <person name="LaButti K."/>
            <person name="Morin E."/>
            <person name="Salamov A."/>
            <person name="Lipzen A."/>
            <person name="Mereny Z."/>
            <person name="Hegedus B."/>
            <person name="Baldrian P."/>
            <person name="Stursova M."/>
            <person name="Weitz H."/>
            <person name="Taylor A."/>
            <person name="Grigoriev I.V."/>
            <person name="Nagy L.G."/>
            <person name="Martin F."/>
            <person name="Kauserud H."/>
        </authorList>
    </citation>
    <scope>NUCLEOTIDE SEQUENCE</scope>
    <source>
        <strain evidence="3">CBHHK002</strain>
    </source>
</reference>
<accession>A0AAD7ANC1</accession>
<evidence type="ECO:0000259" key="1">
    <source>
        <dbReference type="Pfam" id="PF18718"/>
    </source>
</evidence>
<dbReference type="EMBL" id="JARIHO010000003">
    <property type="protein sequence ID" value="KAJ7363872.1"/>
    <property type="molecule type" value="Genomic_DNA"/>
</dbReference>
<name>A0AAD7ANC1_9AGAR</name>
<dbReference type="Pfam" id="PF18721">
    <property type="entry name" value="CxC6"/>
    <property type="match status" value="1"/>
</dbReference>
<gene>
    <name evidence="3" type="ORF">DFH08DRAFT_798334</name>
</gene>
<protein>
    <recommendedName>
        <fullName evidence="5">CxC5 like cysteine cluster associated with KDZ domain-containing protein</fullName>
    </recommendedName>
</protein>
<feature type="domain" description="CxC6 like cysteine cluster associated with KDZ" evidence="2">
    <location>
        <begin position="236"/>
        <end position="285"/>
    </location>
</feature>
<evidence type="ECO:0000313" key="4">
    <source>
        <dbReference type="Proteomes" id="UP001218218"/>
    </source>
</evidence>
<dbReference type="Pfam" id="PF18718">
    <property type="entry name" value="CxC5"/>
    <property type="match status" value="1"/>
</dbReference>
<proteinExistence type="predicted"/>
<feature type="domain" description="CxC5 like cysteine cluster associated with KDZ" evidence="1">
    <location>
        <begin position="125"/>
        <end position="229"/>
    </location>
</feature>
<evidence type="ECO:0008006" key="5">
    <source>
        <dbReference type="Google" id="ProtNLM"/>
    </source>
</evidence>
<sequence>MISGIVGGISPNKQAKGIKLPSTASIQHPARRAYTTALFSALRHDTDLQDLSFTQISTAICLLPAPSHLPPSIHTFVSEAVGILYDQVPKLWSCLKGDIWALSGTKLSPAEQELFRVYGWRQGLMALTLYPLTHHCSNPDCSAEGPLKKAELCEIIVYTQGEGAVPAHAVHLYCRGCKTNYHHNYSVQGGIRQYYGDTPQYIQIGEHQFAECKLAPMAQHETYSSLSQWAAVVAKSHCTTELASNWHCFCPVHRDLNNVCSIVGCDVCIVLGKKSCADPAHQKVKELHFQRGKAVFTLREHLQKHRQLHPHDQATALEEDEANKGLDDEGQEWFVEDGDGNVAVHQQIHPGSIDDSALCEAVKSDTSNCKYKVLFGGVRAHNEQILVRPCGVICSREEAPGALLNHSWLRP</sequence>
<dbReference type="AlphaFoldDB" id="A0AAD7ANC1"/>
<dbReference type="InterPro" id="IPR041539">
    <property type="entry name" value="CxC5"/>
</dbReference>
<comment type="caution">
    <text evidence="3">The sequence shown here is derived from an EMBL/GenBank/DDBJ whole genome shotgun (WGS) entry which is preliminary data.</text>
</comment>
<dbReference type="Proteomes" id="UP001218218">
    <property type="component" value="Unassembled WGS sequence"/>
</dbReference>
<evidence type="ECO:0000313" key="3">
    <source>
        <dbReference type="EMBL" id="KAJ7363872.1"/>
    </source>
</evidence>
<dbReference type="InterPro" id="IPR040898">
    <property type="entry name" value="CxC6"/>
</dbReference>
<organism evidence="3 4">
    <name type="scientific">Mycena albidolilacea</name>
    <dbReference type="NCBI Taxonomy" id="1033008"/>
    <lineage>
        <taxon>Eukaryota</taxon>
        <taxon>Fungi</taxon>
        <taxon>Dikarya</taxon>
        <taxon>Basidiomycota</taxon>
        <taxon>Agaricomycotina</taxon>
        <taxon>Agaricomycetes</taxon>
        <taxon>Agaricomycetidae</taxon>
        <taxon>Agaricales</taxon>
        <taxon>Marasmiineae</taxon>
        <taxon>Mycenaceae</taxon>
        <taxon>Mycena</taxon>
    </lineage>
</organism>